<organism evidence="2 3">
    <name type="scientific">Planosporangium mesophilum</name>
    <dbReference type="NCBI Taxonomy" id="689768"/>
    <lineage>
        <taxon>Bacteria</taxon>
        <taxon>Bacillati</taxon>
        <taxon>Actinomycetota</taxon>
        <taxon>Actinomycetes</taxon>
        <taxon>Micromonosporales</taxon>
        <taxon>Micromonosporaceae</taxon>
        <taxon>Planosporangium</taxon>
    </lineage>
</organism>
<name>A0A8J3T749_9ACTN</name>
<protein>
    <submittedName>
        <fullName evidence="2">Uncharacterized protein</fullName>
    </submittedName>
</protein>
<proteinExistence type="predicted"/>
<dbReference type="Proteomes" id="UP000599074">
    <property type="component" value="Unassembled WGS sequence"/>
</dbReference>
<dbReference type="EMBL" id="BOON01000007">
    <property type="protein sequence ID" value="GII21478.1"/>
    <property type="molecule type" value="Genomic_DNA"/>
</dbReference>
<keyword evidence="3" id="KW-1185">Reference proteome</keyword>
<evidence type="ECO:0000256" key="1">
    <source>
        <dbReference type="SAM" id="MobiDB-lite"/>
    </source>
</evidence>
<evidence type="ECO:0000313" key="3">
    <source>
        <dbReference type="Proteomes" id="UP000599074"/>
    </source>
</evidence>
<dbReference type="AlphaFoldDB" id="A0A8J3T749"/>
<gene>
    <name evidence="2" type="ORF">Pme01_10750</name>
</gene>
<reference evidence="2" key="1">
    <citation type="submission" date="2021-01" db="EMBL/GenBank/DDBJ databases">
        <title>Whole genome shotgun sequence of Planosporangium mesophilum NBRC 109066.</title>
        <authorList>
            <person name="Komaki H."/>
            <person name="Tamura T."/>
        </authorList>
    </citation>
    <scope>NUCLEOTIDE SEQUENCE</scope>
    <source>
        <strain evidence="2">NBRC 109066</strain>
    </source>
</reference>
<accession>A0A8J3T749</accession>
<comment type="caution">
    <text evidence="2">The sequence shown here is derived from an EMBL/GenBank/DDBJ whole genome shotgun (WGS) entry which is preliminary data.</text>
</comment>
<feature type="region of interest" description="Disordered" evidence="1">
    <location>
        <begin position="125"/>
        <end position="173"/>
    </location>
</feature>
<evidence type="ECO:0000313" key="2">
    <source>
        <dbReference type="EMBL" id="GII21478.1"/>
    </source>
</evidence>
<sequence length="173" mass="18045">MLTCLLLLGLAAGCGGTTKGPGVASAGGARAGASASAAVDDEERRRQFTQCLRDHGLQVDDADPNGDGNVRVQASAGAGDKTRSLDAMKACERYLPAGKLRTPDPQQMEQLRQFTACMREHGVDMPDPDPNNGGGLIIQRGTGPNKISPDDPTFKAAQEACQDKLPGKRGSGR</sequence>